<dbReference type="Gene3D" id="1.10.3720.10">
    <property type="entry name" value="MetI-like"/>
    <property type="match status" value="1"/>
</dbReference>
<feature type="transmembrane region" description="Helical" evidence="7">
    <location>
        <begin position="126"/>
        <end position="149"/>
    </location>
</feature>
<keyword evidence="3" id="KW-1003">Cell membrane</keyword>
<feature type="domain" description="ABC transmembrane type-1" evidence="8">
    <location>
        <begin position="90"/>
        <end position="281"/>
    </location>
</feature>
<dbReference type="PANTHER" id="PTHR43744:SF8">
    <property type="entry name" value="SN-GLYCEROL-3-PHOSPHATE TRANSPORT SYSTEM PERMEASE PROTEIN UGPE"/>
    <property type="match status" value="1"/>
</dbReference>
<sequence length="296" mass="32768">MAKDLANSKPKNLKLKKSSGPIEQFSIGRIFIHIILLLWASTTIFPLIWVLNNSFKERNTILLDSFSLVKEPVWTNYITAFTRMNIGRAYINSLIISGTVVVGVMLFGGLASYILSRYNFKGKLAVHSLVMAALLFPAFATIVPVFTMLNKVGLTNTHIGVILPQIAGNLAFAITIMVGFMSTIPLELEEAAVVEGCGPWKIFSRIIVPISKPSFATVAIFTFLWSYNDLFLQKIIIRKKEIRPICALLDTIRSQYGTDYGLMCASVILVVVPVLIVYLFLQKYIIKGLTAGAVKG</sequence>
<evidence type="ECO:0000256" key="5">
    <source>
        <dbReference type="ARBA" id="ARBA00022989"/>
    </source>
</evidence>
<feature type="transmembrane region" description="Helical" evidence="7">
    <location>
        <begin position="30"/>
        <end position="51"/>
    </location>
</feature>
<protein>
    <submittedName>
        <fullName evidence="9">Carbohydrate ABC transporter permease</fullName>
    </submittedName>
</protein>
<feature type="transmembrane region" description="Helical" evidence="7">
    <location>
        <begin position="89"/>
        <end position="114"/>
    </location>
</feature>
<dbReference type="GO" id="GO:0055085">
    <property type="term" value="P:transmembrane transport"/>
    <property type="evidence" value="ECO:0007669"/>
    <property type="project" value="InterPro"/>
</dbReference>
<dbReference type="CDD" id="cd06261">
    <property type="entry name" value="TM_PBP2"/>
    <property type="match status" value="1"/>
</dbReference>
<keyword evidence="5 7" id="KW-1133">Transmembrane helix</keyword>
<organism evidence="9 10">
    <name type="scientific">Zhenhengia yiwuensis</name>
    <dbReference type="NCBI Taxonomy" id="2763666"/>
    <lineage>
        <taxon>Bacteria</taxon>
        <taxon>Bacillati</taxon>
        <taxon>Bacillota</taxon>
        <taxon>Clostridia</taxon>
        <taxon>Lachnospirales</taxon>
        <taxon>Lachnospiraceae</taxon>
        <taxon>Zhenhengia</taxon>
    </lineage>
</organism>
<gene>
    <name evidence="9" type="ORF">H8718_03745</name>
</gene>
<dbReference type="AlphaFoldDB" id="A0A926EFK6"/>
<keyword evidence="2 7" id="KW-0813">Transport</keyword>
<evidence type="ECO:0000256" key="2">
    <source>
        <dbReference type="ARBA" id="ARBA00022448"/>
    </source>
</evidence>
<comment type="similarity">
    <text evidence="7">Belongs to the binding-protein-dependent transport system permease family.</text>
</comment>
<dbReference type="PROSITE" id="PS50928">
    <property type="entry name" value="ABC_TM1"/>
    <property type="match status" value="1"/>
</dbReference>
<dbReference type="Pfam" id="PF00528">
    <property type="entry name" value="BPD_transp_1"/>
    <property type="match status" value="1"/>
</dbReference>
<comment type="subcellular location">
    <subcellularLocation>
        <location evidence="1 7">Cell membrane</location>
        <topology evidence="1 7">Multi-pass membrane protein</topology>
    </subcellularLocation>
</comment>
<evidence type="ECO:0000259" key="8">
    <source>
        <dbReference type="PROSITE" id="PS50928"/>
    </source>
</evidence>
<dbReference type="InterPro" id="IPR000515">
    <property type="entry name" value="MetI-like"/>
</dbReference>
<evidence type="ECO:0000256" key="4">
    <source>
        <dbReference type="ARBA" id="ARBA00022692"/>
    </source>
</evidence>
<evidence type="ECO:0000256" key="3">
    <source>
        <dbReference type="ARBA" id="ARBA00022475"/>
    </source>
</evidence>
<dbReference type="EMBL" id="JACRSY010000004">
    <property type="protein sequence ID" value="MBC8578641.1"/>
    <property type="molecule type" value="Genomic_DNA"/>
</dbReference>
<dbReference type="Proteomes" id="UP000655830">
    <property type="component" value="Unassembled WGS sequence"/>
</dbReference>
<comment type="caution">
    <text evidence="9">The sequence shown here is derived from an EMBL/GenBank/DDBJ whole genome shotgun (WGS) entry which is preliminary data.</text>
</comment>
<evidence type="ECO:0000256" key="6">
    <source>
        <dbReference type="ARBA" id="ARBA00023136"/>
    </source>
</evidence>
<dbReference type="InterPro" id="IPR035906">
    <property type="entry name" value="MetI-like_sf"/>
</dbReference>
<evidence type="ECO:0000256" key="1">
    <source>
        <dbReference type="ARBA" id="ARBA00004651"/>
    </source>
</evidence>
<name>A0A926EFK6_9FIRM</name>
<evidence type="ECO:0000313" key="10">
    <source>
        <dbReference type="Proteomes" id="UP000655830"/>
    </source>
</evidence>
<evidence type="ECO:0000256" key="7">
    <source>
        <dbReference type="RuleBase" id="RU363032"/>
    </source>
</evidence>
<proteinExistence type="inferred from homology"/>
<dbReference type="GO" id="GO:0005886">
    <property type="term" value="C:plasma membrane"/>
    <property type="evidence" value="ECO:0007669"/>
    <property type="project" value="UniProtKB-SubCell"/>
</dbReference>
<dbReference type="PANTHER" id="PTHR43744">
    <property type="entry name" value="ABC TRANSPORTER PERMEASE PROTEIN MG189-RELATED-RELATED"/>
    <property type="match status" value="1"/>
</dbReference>
<feature type="transmembrane region" description="Helical" evidence="7">
    <location>
        <begin position="161"/>
        <end position="181"/>
    </location>
</feature>
<keyword evidence="10" id="KW-1185">Reference proteome</keyword>
<evidence type="ECO:0000313" key="9">
    <source>
        <dbReference type="EMBL" id="MBC8578641.1"/>
    </source>
</evidence>
<keyword evidence="6 7" id="KW-0472">Membrane</keyword>
<dbReference type="RefSeq" id="WP_249331635.1">
    <property type="nucleotide sequence ID" value="NZ_JACRSY010000004.1"/>
</dbReference>
<keyword evidence="4 7" id="KW-0812">Transmembrane</keyword>
<feature type="transmembrane region" description="Helical" evidence="7">
    <location>
        <begin position="260"/>
        <end position="281"/>
    </location>
</feature>
<dbReference type="SUPFAM" id="SSF161098">
    <property type="entry name" value="MetI-like"/>
    <property type="match status" value="1"/>
</dbReference>
<reference evidence="9" key="1">
    <citation type="submission" date="2020-08" db="EMBL/GenBank/DDBJ databases">
        <title>Genome public.</title>
        <authorList>
            <person name="Liu C."/>
            <person name="Sun Q."/>
        </authorList>
    </citation>
    <scope>NUCLEOTIDE SEQUENCE</scope>
    <source>
        <strain evidence="9">NSJ-12</strain>
    </source>
</reference>
<accession>A0A926EFK6</accession>